<keyword evidence="2" id="KW-0597">Phosphoprotein</keyword>
<feature type="region of interest" description="Disordered" evidence="11">
    <location>
        <begin position="147"/>
        <end position="167"/>
    </location>
</feature>
<comment type="similarity">
    <text evidence="7">Belongs to the protein kinase superfamily. STE Ser/Thr protein kinase family. MAP kinase kinase subfamily.</text>
</comment>
<dbReference type="Gene3D" id="3.30.200.20">
    <property type="entry name" value="Phosphorylase Kinase, domain 1"/>
    <property type="match status" value="1"/>
</dbReference>
<dbReference type="InterPro" id="IPR000719">
    <property type="entry name" value="Prot_kinase_dom"/>
</dbReference>
<evidence type="ECO:0000256" key="5">
    <source>
        <dbReference type="ARBA" id="ARBA00022777"/>
    </source>
</evidence>
<keyword evidence="3" id="KW-0808">Transferase</keyword>
<evidence type="ECO:0000313" key="14">
    <source>
        <dbReference type="Proteomes" id="UP000193685"/>
    </source>
</evidence>
<dbReference type="OMA" id="RANSPHI"/>
<dbReference type="FunFam" id="3.30.200.20:FF:000341">
    <property type="entry name" value="MAP kinase kinase PBS2"/>
    <property type="match status" value="1"/>
</dbReference>
<name>A0A1Y2F803_PROLT</name>
<dbReference type="PROSITE" id="PS00107">
    <property type="entry name" value="PROTEIN_KINASE_ATP"/>
    <property type="match status" value="1"/>
</dbReference>
<dbReference type="GO" id="GO:0032991">
    <property type="term" value="C:protein-containing complex"/>
    <property type="evidence" value="ECO:0007669"/>
    <property type="project" value="UniProtKB-ARBA"/>
</dbReference>
<dbReference type="PROSITE" id="PS50011">
    <property type="entry name" value="PROTEIN_KINASE_DOM"/>
    <property type="match status" value="1"/>
</dbReference>
<proteinExistence type="inferred from homology"/>
<reference evidence="13 14" key="1">
    <citation type="submission" date="2016-07" db="EMBL/GenBank/DDBJ databases">
        <title>Pervasive Adenine N6-methylation of Active Genes in Fungi.</title>
        <authorList>
            <consortium name="DOE Joint Genome Institute"/>
            <person name="Mondo S.J."/>
            <person name="Dannebaum R.O."/>
            <person name="Kuo R.C."/>
            <person name="Labutti K."/>
            <person name="Haridas S."/>
            <person name="Kuo A."/>
            <person name="Salamov A."/>
            <person name="Ahrendt S.R."/>
            <person name="Lipzen A."/>
            <person name="Sullivan W."/>
            <person name="Andreopoulos W.B."/>
            <person name="Clum A."/>
            <person name="Lindquist E."/>
            <person name="Daum C."/>
            <person name="Ramamoorthy G.K."/>
            <person name="Gryganskyi A."/>
            <person name="Culley D."/>
            <person name="Magnuson J.K."/>
            <person name="James T.Y."/>
            <person name="O'Malley M.A."/>
            <person name="Stajich J.E."/>
            <person name="Spatafora J.W."/>
            <person name="Visel A."/>
            <person name="Grigoriev I.V."/>
        </authorList>
    </citation>
    <scope>NUCLEOTIDE SEQUENCE [LARGE SCALE GENOMIC DNA]</scope>
    <source>
        <strain evidence="13 14">12-1054</strain>
    </source>
</reference>
<comment type="catalytic activity">
    <reaction evidence="9">
        <text>L-seryl-[protein] + ATP = O-phospho-L-seryl-[protein] + ADP + H(+)</text>
        <dbReference type="Rhea" id="RHEA:17989"/>
        <dbReference type="Rhea" id="RHEA-COMP:9863"/>
        <dbReference type="Rhea" id="RHEA-COMP:11604"/>
        <dbReference type="ChEBI" id="CHEBI:15378"/>
        <dbReference type="ChEBI" id="CHEBI:29999"/>
        <dbReference type="ChEBI" id="CHEBI:30616"/>
        <dbReference type="ChEBI" id="CHEBI:83421"/>
        <dbReference type="ChEBI" id="CHEBI:456216"/>
        <dbReference type="EC" id="2.7.12.2"/>
    </reaction>
</comment>
<dbReference type="InterPro" id="IPR017441">
    <property type="entry name" value="Protein_kinase_ATP_BS"/>
</dbReference>
<comment type="caution">
    <text evidence="13">The sequence shown here is derived from an EMBL/GenBank/DDBJ whole genome shotgun (WGS) entry which is preliminary data.</text>
</comment>
<dbReference type="GO" id="GO:0038066">
    <property type="term" value="P:p38MAPK cascade"/>
    <property type="evidence" value="ECO:0007669"/>
    <property type="project" value="UniProtKB-ARBA"/>
</dbReference>
<dbReference type="Pfam" id="PF00069">
    <property type="entry name" value="Pkinase"/>
    <property type="match status" value="1"/>
</dbReference>
<keyword evidence="1" id="KW-0723">Serine/threonine-protein kinase</keyword>
<keyword evidence="14" id="KW-1185">Reference proteome</keyword>
<dbReference type="SMART" id="SM00220">
    <property type="entry name" value="S_TKc"/>
    <property type="match status" value="1"/>
</dbReference>
<dbReference type="Proteomes" id="UP000193685">
    <property type="component" value="Unassembled WGS sequence"/>
</dbReference>
<dbReference type="PROSITE" id="PS00108">
    <property type="entry name" value="PROTEIN_KINASE_ST"/>
    <property type="match status" value="1"/>
</dbReference>
<dbReference type="InterPro" id="IPR011009">
    <property type="entry name" value="Kinase-like_dom_sf"/>
</dbReference>
<dbReference type="GO" id="GO:0004708">
    <property type="term" value="F:MAP kinase kinase activity"/>
    <property type="evidence" value="ECO:0007669"/>
    <property type="project" value="UniProtKB-EC"/>
</dbReference>
<dbReference type="AlphaFoldDB" id="A0A1Y2F803"/>
<dbReference type="PANTHER" id="PTHR48013">
    <property type="entry name" value="DUAL SPECIFICITY MITOGEN-ACTIVATED PROTEIN KINASE KINASE 5-RELATED"/>
    <property type="match status" value="1"/>
</dbReference>
<keyword evidence="4 10" id="KW-0547">Nucleotide-binding</keyword>
<feature type="region of interest" description="Disordered" evidence="11">
    <location>
        <begin position="1"/>
        <end position="54"/>
    </location>
</feature>
<evidence type="ECO:0000256" key="4">
    <source>
        <dbReference type="ARBA" id="ARBA00022741"/>
    </source>
</evidence>
<dbReference type="InterPro" id="IPR008271">
    <property type="entry name" value="Ser/Thr_kinase_AS"/>
</dbReference>
<feature type="domain" description="Protein kinase" evidence="12">
    <location>
        <begin position="210"/>
        <end position="469"/>
    </location>
</feature>
<evidence type="ECO:0000256" key="1">
    <source>
        <dbReference type="ARBA" id="ARBA00022527"/>
    </source>
</evidence>
<dbReference type="FunFam" id="1.10.510.10:FF:000433">
    <property type="entry name" value="MAP kinase kinase PBS2"/>
    <property type="match status" value="1"/>
</dbReference>
<dbReference type="STRING" id="56484.A0A1Y2F803"/>
<protein>
    <recommendedName>
        <fullName evidence="8">mitogen-activated protein kinase kinase</fullName>
        <ecNumber evidence="8">2.7.12.2</ecNumber>
    </recommendedName>
</protein>
<accession>A0A1Y2F803</accession>
<dbReference type="PANTHER" id="PTHR48013:SF25">
    <property type="entry name" value="MAP KINASE KINASE PBS2"/>
    <property type="match status" value="1"/>
</dbReference>
<dbReference type="GeneID" id="63789106"/>
<feature type="binding site" evidence="10">
    <location>
        <position position="239"/>
    </location>
    <ligand>
        <name>ATP</name>
        <dbReference type="ChEBI" id="CHEBI:30616"/>
    </ligand>
</feature>
<evidence type="ECO:0000256" key="8">
    <source>
        <dbReference type="ARBA" id="ARBA00038999"/>
    </source>
</evidence>
<dbReference type="EMBL" id="MCFI01000014">
    <property type="protein sequence ID" value="ORY80040.1"/>
    <property type="molecule type" value="Genomic_DNA"/>
</dbReference>
<evidence type="ECO:0000256" key="10">
    <source>
        <dbReference type="PROSITE-ProRule" id="PRU10141"/>
    </source>
</evidence>
<dbReference type="SUPFAM" id="SSF56112">
    <property type="entry name" value="Protein kinase-like (PK-like)"/>
    <property type="match status" value="1"/>
</dbReference>
<dbReference type="Gene3D" id="1.10.510.10">
    <property type="entry name" value="Transferase(Phosphotransferase) domain 1"/>
    <property type="match status" value="1"/>
</dbReference>
<dbReference type="OrthoDB" id="10252354at2759"/>
<organism evidence="13 14">
    <name type="scientific">Protomyces lactucae-debilis</name>
    <dbReference type="NCBI Taxonomy" id="2754530"/>
    <lineage>
        <taxon>Eukaryota</taxon>
        <taxon>Fungi</taxon>
        <taxon>Dikarya</taxon>
        <taxon>Ascomycota</taxon>
        <taxon>Taphrinomycotina</taxon>
        <taxon>Taphrinomycetes</taxon>
        <taxon>Taphrinales</taxon>
        <taxon>Protomycetaceae</taxon>
        <taxon>Protomyces</taxon>
    </lineage>
</organism>
<evidence type="ECO:0000256" key="3">
    <source>
        <dbReference type="ARBA" id="ARBA00022679"/>
    </source>
</evidence>
<dbReference type="RefSeq" id="XP_040724174.1">
    <property type="nucleotide sequence ID" value="XM_040872507.1"/>
</dbReference>
<evidence type="ECO:0000256" key="2">
    <source>
        <dbReference type="ARBA" id="ARBA00022553"/>
    </source>
</evidence>
<evidence type="ECO:0000256" key="9">
    <source>
        <dbReference type="ARBA" id="ARBA00049014"/>
    </source>
</evidence>
<evidence type="ECO:0000259" key="12">
    <source>
        <dbReference type="PROSITE" id="PS50011"/>
    </source>
</evidence>
<evidence type="ECO:0000256" key="11">
    <source>
        <dbReference type="SAM" id="MobiDB-lite"/>
    </source>
</evidence>
<sequence length="514" mass="54964">MERQLEALSLNEGTPGKAADGVGNSTTQQAVNAASPSTAVAPVVSSSPSSSSGQHLALGAINAARRPTQQAPPNMANMSPEVLARIAGFAGRANRTKGPPAAAGASAPITPAVPPMSSIAGGLAAKRAANAPQLKVGGGLAARRGGLKLSDMAGPTSGPKPSDPHQNNFSKYSDVLDTATGSLKFKGAVLSSEGVNFGNGREFKASIDDFEKLEELGRGNYGTVWKVVHKLTKVQMAMKEIRLSLEESVFSSIVMELDVLHRAACPEIVEFFGAFFVEGCVYILMEFMDCGSLEKVYTTNVDEGVLAKITLATVRGLRTLKDQHNIIHRDVKPTNILLNSKGEVKLCDFGVSGNLVASIAKTNIGCQSYMAPERIKSENASSGPATYTVHSDIWSLGLSILELAKGGYPYPPETYNNIFAQLQAICDGEPPDLPKDVYSNEARDFVRQCLNKVPTNRPLYSQLLQHPWMVKWAAAEVDMAGWVQTALEQTRLERARGTVKQQPALHSFNTQQKV</sequence>
<evidence type="ECO:0000256" key="6">
    <source>
        <dbReference type="ARBA" id="ARBA00022840"/>
    </source>
</evidence>
<dbReference type="GO" id="GO:0071474">
    <property type="term" value="P:cellular hyperosmotic response"/>
    <property type="evidence" value="ECO:0007669"/>
    <property type="project" value="TreeGrafter"/>
</dbReference>
<feature type="compositionally biased region" description="Low complexity" evidence="11">
    <location>
        <begin position="30"/>
        <end position="52"/>
    </location>
</feature>
<dbReference type="GO" id="GO:0004674">
    <property type="term" value="F:protein serine/threonine kinase activity"/>
    <property type="evidence" value="ECO:0007669"/>
    <property type="project" value="UniProtKB-KW"/>
</dbReference>
<dbReference type="GO" id="GO:0005737">
    <property type="term" value="C:cytoplasm"/>
    <property type="evidence" value="ECO:0007669"/>
    <property type="project" value="UniProtKB-ARBA"/>
</dbReference>
<dbReference type="EC" id="2.7.12.2" evidence="8"/>
<keyword evidence="6 10" id="KW-0067">ATP-binding</keyword>
<dbReference type="GO" id="GO:0005524">
    <property type="term" value="F:ATP binding"/>
    <property type="evidence" value="ECO:0007669"/>
    <property type="project" value="UniProtKB-UniRule"/>
</dbReference>
<gene>
    <name evidence="13" type="ORF">BCR37DRAFT_84675</name>
</gene>
<evidence type="ECO:0000256" key="7">
    <source>
        <dbReference type="ARBA" id="ARBA00038035"/>
    </source>
</evidence>
<evidence type="ECO:0000313" key="13">
    <source>
        <dbReference type="EMBL" id="ORY80040.1"/>
    </source>
</evidence>
<keyword evidence="5 13" id="KW-0418">Kinase</keyword>